<keyword evidence="3" id="KW-1185">Reference proteome</keyword>
<accession>A0A2T3ITJ6</accession>
<organism evidence="2 3">
    <name type="scientific">Photobacterium lutimaris</name>
    <dbReference type="NCBI Taxonomy" id="388278"/>
    <lineage>
        <taxon>Bacteria</taxon>
        <taxon>Pseudomonadati</taxon>
        <taxon>Pseudomonadota</taxon>
        <taxon>Gammaproteobacteria</taxon>
        <taxon>Vibrionales</taxon>
        <taxon>Vibrionaceae</taxon>
        <taxon>Photobacterium</taxon>
    </lineage>
</organism>
<comment type="caution">
    <text evidence="2">The sequence shown here is derived from an EMBL/GenBank/DDBJ whole genome shotgun (WGS) entry which is preliminary data.</text>
</comment>
<keyword evidence="1" id="KW-0732">Signal</keyword>
<dbReference type="AlphaFoldDB" id="A0A2T3ITJ6"/>
<reference evidence="2 3" key="1">
    <citation type="submission" date="2018-03" db="EMBL/GenBank/DDBJ databases">
        <title>Whole genome sequencing of Histamine producing bacteria.</title>
        <authorList>
            <person name="Butler K."/>
        </authorList>
    </citation>
    <scope>NUCLEOTIDE SEQUENCE [LARGE SCALE GENOMIC DNA]</scope>
    <source>
        <strain evidence="2 3">JCM 13586</strain>
    </source>
</reference>
<dbReference type="Proteomes" id="UP000241222">
    <property type="component" value="Unassembled WGS sequence"/>
</dbReference>
<sequence>MKLSTLPILFSALFATSVAASSIVYPQLNVSVTDVVDTNTGQNQSQYKVDGMEIELTLQDQVKARHWGLTNSDWAKYKYLMEFTPRGLWSPDIDPPIALGNATRNPTEQRRYARIMNQLEFDRREAELKFQQIGHQDIKQQWPGSFQTAEPQQKGDFSRHLPETKFVLNSLFVDWADCDVECQRFVNLYANVNPANTKLDIYLANAESISNTQIMNHFGIKEESLKAGDVNIAKDTSRVDEFQGSDELPFVIRRDDDGTERFYP</sequence>
<dbReference type="OrthoDB" id="8442378at2"/>
<dbReference type="RefSeq" id="WP_107350816.1">
    <property type="nucleotide sequence ID" value="NZ_PYMH01000013.1"/>
</dbReference>
<evidence type="ECO:0000313" key="2">
    <source>
        <dbReference type="EMBL" id="PSU31685.1"/>
    </source>
</evidence>
<evidence type="ECO:0000256" key="1">
    <source>
        <dbReference type="SAM" id="SignalP"/>
    </source>
</evidence>
<proteinExistence type="predicted"/>
<dbReference type="EMBL" id="PYMH01000013">
    <property type="protein sequence ID" value="PSU31685.1"/>
    <property type="molecule type" value="Genomic_DNA"/>
</dbReference>
<evidence type="ECO:0000313" key="3">
    <source>
        <dbReference type="Proteomes" id="UP000241222"/>
    </source>
</evidence>
<name>A0A2T3ITJ6_9GAMM</name>
<feature type="chain" id="PRO_5015604198" description="TIGR03759 family integrating conjugative element protein" evidence="1">
    <location>
        <begin position="21"/>
        <end position="264"/>
    </location>
</feature>
<feature type="signal peptide" evidence="1">
    <location>
        <begin position="1"/>
        <end position="20"/>
    </location>
</feature>
<protein>
    <recommendedName>
        <fullName evidence="4">TIGR03759 family integrating conjugative element protein</fullName>
    </recommendedName>
</protein>
<evidence type="ECO:0008006" key="4">
    <source>
        <dbReference type="Google" id="ProtNLM"/>
    </source>
</evidence>
<gene>
    <name evidence="2" type="ORF">C9I99_21090</name>
</gene>